<evidence type="ECO:0000313" key="2">
    <source>
        <dbReference type="EMBL" id="KAF0431417.1"/>
    </source>
</evidence>
<comment type="caution">
    <text evidence="2">The sequence shown here is derived from an EMBL/GenBank/DDBJ whole genome shotgun (WGS) entry which is preliminary data.</text>
</comment>
<keyword evidence="3" id="KW-1185">Reference proteome</keyword>
<accession>A0A8H4A5Y1</accession>
<keyword evidence="1" id="KW-0812">Transmembrane</keyword>
<proteinExistence type="predicted"/>
<dbReference type="Proteomes" id="UP000439903">
    <property type="component" value="Unassembled WGS sequence"/>
</dbReference>
<organism evidence="2 3">
    <name type="scientific">Gigaspora margarita</name>
    <dbReference type="NCBI Taxonomy" id="4874"/>
    <lineage>
        <taxon>Eukaryota</taxon>
        <taxon>Fungi</taxon>
        <taxon>Fungi incertae sedis</taxon>
        <taxon>Mucoromycota</taxon>
        <taxon>Glomeromycotina</taxon>
        <taxon>Glomeromycetes</taxon>
        <taxon>Diversisporales</taxon>
        <taxon>Gigasporaceae</taxon>
        <taxon>Gigaspora</taxon>
    </lineage>
</organism>
<name>A0A8H4A5Y1_GIGMA</name>
<evidence type="ECO:0000256" key="1">
    <source>
        <dbReference type="SAM" id="Phobius"/>
    </source>
</evidence>
<gene>
    <name evidence="2" type="ORF">F8M41_005399</name>
</gene>
<keyword evidence="1" id="KW-0472">Membrane</keyword>
<protein>
    <recommendedName>
        <fullName evidence="4">Ion transport domain-containing protein</fullName>
    </recommendedName>
</protein>
<keyword evidence="1" id="KW-1133">Transmembrane helix</keyword>
<dbReference type="AlphaFoldDB" id="A0A8H4A5Y1"/>
<feature type="transmembrane region" description="Helical" evidence="1">
    <location>
        <begin position="51"/>
        <end position="77"/>
    </location>
</feature>
<evidence type="ECO:0008006" key="4">
    <source>
        <dbReference type="Google" id="ProtNLM"/>
    </source>
</evidence>
<evidence type="ECO:0000313" key="3">
    <source>
        <dbReference type="Proteomes" id="UP000439903"/>
    </source>
</evidence>
<reference evidence="2 3" key="1">
    <citation type="journal article" date="2019" name="Environ. Microbiol.">
        <title>At the nexus of three kingdoms: the genome of the mycorrhizal fungus Gigaspora margarita provides insights into plant, endobacterial and fungal interactions.</title>
        <authorList>
            <person name="Venice F."/>
            <person name="Ghignone S."/>
            <person name="Salvioli di Fossalunga A."/>
            <person name="Amselem J."/>
            <person name="Novero M."/>
            <person name="Xianan X."/>
            <person name="Sedzielewska Toro K."/>
            <person name="Morin E."/>
            <person name="Lipzen A."/>
            <person name="Grigoriev I.V."/>
            <person name="Henrissat B."/>
            <person name="Martin F.M."/>
            <person name="Bonfante P."/>
        </authorList>
    </citation>
    <scope>NUCLEOTIDE SEQUENCE [LARGE SCALE GENOMIC DNA]</scope>
    <source>
        <strain evidence="2 3">BEG34</strain>
    </source>
</reference>
<dbReference type="OrthoDB" id="10572962at2759"/>
<dbReference type="EMBL" id="WTPW01001509">
    <property type="protein sequence ID" value="KAF0431417.1"/>
    <property type="molecule type" value="Genomic_DNA"/>
</dbReference>
<feature type="transmembrane region" description="Helical" evidence="1">
    <location>
        <begin position="12"/>
        <end position="31"/>
    </location>
</feature>
<sequence>MNKILLYDLLDSGVNMFIQFGSLILAAYYIMVTGDSTPVSEWVSNKDIIIILNDVFSFFILLTYLMNLFIGILGNLLDDNKDNNHLAYLTFKRRYNFLVV</sequence>